<accession>A0A164YAY7</accession>
<dbReference type="Proteomes" id="UP000077755">
    <property type="component" value="Chromosome 5"/>
</dbReference>
<proteinExistence type="predicted"/>
<dbReference type="Gramene" id="KZM94238">
    <property type="protein sequence ID" value="KZM94238"/>
    <property type="gene ID" value="DCAR_017481"/>
</dbReference>
<protein>
    <submittedName>
        <fullName evidence="1">Uncharacterized protein</fullName>
    </submittedName>
</protein>
<organism evidence="1">
    <name type="scientific">Daucus carota subsp. sativus</name>
    <name type="common">Carrot</name>
    <dbReference type="NCBI Taxonomy" id="79200"/>
    <lineage>
        <taxon>Eukaryota</taxon>
        <taxon>Viridiplantae</taxon>
        <taxon>Streptophyta</taxon>
        <taxon>Embryophyta</taxon>
        <taxon>Tracheophyta</taxon>
        <taxon>Spermatophyta</taxon>
        <taxon>Magnoliopsida</taxon>
        <taxon>eudicotyledons</taxon>
        <taxon>Gunneridae</taxon>
        <taxon>Pentapetalae</taxon>
        <taxon>asterids</taxon>
        <taxon>campanulids</taxon>
        <taxon>Apiales</taxon>
        <taxon>Apiaceae</taxon>
        <taxon>Apioideae</taxon>
        <taxon>Scandiceae</taxon>
        <taxon>Daucinae</taxon>
        <taxon>Daucus</taxon>
        <taxon>Daucus sect. Daucus</taxon>
    </lineage>
</organism>
<dbReference type="EMBL" id="CP093347">
    <property type="protein sequence ID" value="WOH00683.1"/>
    <property type="molecule type" value="Genomic_DNA"/>
</dbReference>
<evidence type="ECO:0000313" key="3">
    <source>
        <dbReference type="Proteomes" id="UP000077755"/>
    </source>
</evidence>
<evidence type="ECO:0000313" key="1">
    <source>
        <dbReference type="EMBL" id="KZM94238.1"/>
    </source>
</evidence>
<reference evidence="2" key="2">
    <citation type="submission" date="2022-03" db="EMBL/GenBank/DDBJ databases">
        <title>Draft title - Genomic analysis of global carrot germplasm unveils the trajectory of domestication and the origin of high carotenoid orange carrot.</title>
        <authorList>
            <person name="Iorizzo M."/>
            <person name="Ellison S."/>
            <person name="Senalik D."/>
            <person name="Macko-Podgorni A."/>
            <person name="Grzebelus D."/>
            <person name="Bostan H."/>
            <person name="Rolling W."/>
            <person name="Curaba J."/>
            <person name="Simon P."/>
        </authorList>
    </citation>
    <scope>NUCLEOTIDE SEQUENCE</scope>
    <source>
        <tissue evidence="2">Leaf</tissue>
    </source>
</reference>
<name>A0A164YAY7_DAUCS</name>
<evidence type="ECO:0000313" key="2">
    <source>
        <dbReference type="EMBL" id="WOH00683.1"/>
    </source>
</evidence>
<sequence length="158" mass="18218">MENTKHIEVSTTVRSIKRKRGSQDVEESDYIDHSACGDLGRQKVSRPSRLLNAEKDKGKAKLFEVYSFNKGGLFSAKAIKMMESEKLGQFSWYFKQEVIDLNVALKSGIYARDVLHHAVEGTLDEFMTWKTSQWDYLFYQVSGLMEVEEVLKSMEFNT</sequence>
<reference evidence="1" key="1">
    <citation type="journal article" date="2016" name="Nat. Genet.">
        <title>A high-quality carrot genome assembly provides new insights into carotenoid accumulation and asterid genome evolution.</title>
        <authorList>
            <person name="Iorizzo M."/>
            <person name="Ellison S."/>
            <person name="Senalik D."/>
            <person name="Zeng P."/>
            <person name="Satapoomin P."/>
            <person name="Huang J."/>
            <person name="Bowman M."/>
            <person name="Iovene M."/>
            <person name="Sanseverino W."/>
            <person name="Cavagnaro P."/>
            <person name="Yildiz M."/>
            <person name="Macko-Podgorni A."/>
            <person name="Moranska E."/>
            <person name="Grzebelus E."/>
            <person name="Grzebelus D."/>
            <person name="Ashrafi H."/>
            <person name="Zheng Z."/>
            <person name="Cheng S."/>
            <person name="Spooner D."/>
            <person name="Van Deynze A."/>
            <person name="Simon P."/>
        </authorList>
    </citation>
    <scope>NUCLEOTIDE SEQUENCE [LARGE SCALE GENOMIC DNA]</scope>
    <source>
        <tissue evidence="1">Leaf</tissue>
    </source>
</reference>
<dbReference type="AlphaFoldDB" id="A0A164YAY7"/>
<gene>
    <name evidence="1" type="ORF">DCAR_017481</name>
    <name evidence="2" type="ORF">DCAR_0520056</name>
</gene>
<dbReference type="EMBL" id="LNRQ01000005">
    <property type="protein sequence ID" value="KZM94238.1"/>
    <property type="molecule type" value="Genomic_DNA"/>
</dbReference>
<keyword evidence="3" id="KW-1185">Reference proteome</keyword>